<dbReference type="InterPro" id="IPR029071">
    <property type="entry name" value="Ubiquitin-like_domsf"/>
</dbReference>
<dbReference type="PANTHER" id="PTHR46467">
    <property type="entry name" value="TETHER CONTAINING UBX DOMAIN FOR GLUT4"/>
    <property type="match status" value="1"/>
</dbReference>
<dbReference type="InterPro" id="IPR001012">
    <property type="entry name" value="UBX_dom"/>
</dbReference>
<sequence>CKKQHLNPAEYELFHHNNRLNPSLPVSFANLPNNAQLELRAGANPAAIGGHAKVDICLQLESGERLVAPFPSSASLLDVVRHWPDKTEDQGADYAMDLVCVYMRQEVVGKDKLRETTLQNLGLTSGKAVIRLLRRPAGTAGQQAHVSRHFAVPFKKEEGACREHVQRQSPSRENSPPPPPAPVVTVTPTRAQSPPRAQSPKSERKVAAKPAKDASAGHTLGGAAPKTVSVAHASPKTDGPPATSTPAPSQSEKPLMMKEEDVKYIGQRKAVLFNLEHCPPLSAEEPDDSFFKLTVEDAKYLAADYKRQREELEERPLETSELRHARAKRLSLQYRSALIRIYFPDRLVLQAIFQPEERVGDVIQFVRGFLRNGRQKFYLYTSPPKTVLEERTSLVEADLVPASVVHFGSEENPHGPLLRDDVMALISSLDGASTSALRLRSKRNVVPQDVDMEVQAPAPTLGCEASWSSDPPPQRVSGGPDRETSPQRKTAASEKPPPKWFTMGKK</sequence>
<reference evidence="3" key="1">
    <citation type="journal article" date="2015" name="Sci. Rep.">
        <title>Tissue- and time-dependent transcription in Ixodes ricinus salivary glands and midguts when blood feeding on the vertebrate host.</title>
        <authorList>
            <person name="Kotsyfakis M."/>
            <person name="Schwarz A."/>
            <person name="Erhart J."/>
            <person name="Ribeiro J.M."/>
        </authorList>
    </citation>
    <scope>NUCLEOTIDE SEQUENCE</scope>
    <source>
        <tissue evidence="3">Salivary gland and midgut</tissue>
    </source>
</reference>
<dbReference type="Pfam" id="PF00789">
    <property type="entry name" value="UBX"/>
    <property type="match status" value="1"/>
</dbReference>
<dbReference type="AlphaFoldDB" id="V5HQT2"/>
<dbReference type="Pfam" id="PF11470">
    <property type="entry name" value="TUG-UBL1"/>
    <property type="match status" value="1"/>
</dbReference>
<dbReference type="CDD" id="cd16118">
    <property type="entry name" value="UBX2_UBXN9"/>
    <property type="match status" value="1"/>
</dbReference>
<feature type="compositionally biased region" description="Basic and acidic residues" evidence="1">
    <location>
        <begin position="155"/>
        <end position="166"/>
    </location>
</feature>
<dbReference type="EMBL" id="GANP01008135">
    <property type="protein sequence ID" value="JAB76333.1"/>
    <property type="molecule type" value="mRNA"/>
</dbReference>
<name>V5HQT2_IXORI</name>
<feature type="domain" description="UBX" evidence="2">
    <location>
        <begin position="339"/>
        <end position="407"/>
    </location>
</feature>
<dbReference type="PROSITE" id="PS50033">
    <property type="entry name" value="UBX"/>
    <property type="match status" value="1"/>
</dbReference>
<feature type="compositionally biased region" description="Low complexity" evidence="1">
    <location>
        <begin position="240"/>
        <end position="249"/>
    </location>
</feature>
<feature type="compositionally biased region" description="Basic and acidic residues" evidence="1">
    <location>
        <begin position="201"/>
        <end position="212"/>
    </location>
</feature>
<dbReference type="GO" id="GO:0006886">
    <property type="term" value="P:intracellular protein transport"/>
    <property type="evidence" value="ECO:0007669"/>
    <property type="project" value="TreeGrafter"/>
</dbReference>
<dbReference type="SUPFAM" id="SSF54236">
    <property type="entry name" value="Ubiquitin-like"/>
    <property type="match status" value="2"/>
</dbReference>
<dbReference type="PANTHER" id="PTHR46467:SF1">
    <property type="entry name" value="TETHER CONTAINING UBX DOMAIN FOR GLUT4"/>
    <property type="match status" value="1"/>
</dbReference>
<feature type="region of interest" description="Disordered" evidence="1">
    <location>
        <begin position="460"/>
        <end position="506"/>
    </location>
</feature>
<evidence type="ECO:0000313" key="3">
    <source>
        <dbReference type="EMBL" id="JAB76333.1"/>
    </source>
</evidence>
<dbReference type="InterPro" id="IPR059238">
    <property type="entry name" value="UBX1_UBXN9"/>
</dbReference>
<dbReference type="GO" id="GO:0012506">
    <property type="term" value="C:vesicle membrane"/>
    <property type="evidence" value="ECO:0007669"/>
    <property type="project" value="TreeGrafter"/>
</dbReference>
<dbReference type="GO" id="GO:0005634">
    <property type="term" value="C:nucleus"/>
    <property type="evidence" value="ECO:0007669"/>
    <property type="project" value="TreeGrafter"/>
</dbReference>
<feature type="compositionally biased region" description="Polar residues" evidence="1">
    <location>
        <begin position="190"/>
        <end position="200"/>
    </location>
</feature>
<dbReference type="CDD" id="cd17075">
    <property type="entry name" value="UBX1_UBXN9"/>
    <property type="match status" value="1"/>
</dbReference>
<dbReference type="GO" id="GO:0005737">
    <property type="term" value="C:cytoplasm"/>
    <property type="evidence" value="ECO:0007669"/>
    <property type="project" value="TreeGrafter"/>
</dbReference>
<dbReference type="GO" id="GO:0042593">
    <property type="term" value="P:glucose homeostasis"/>
    <property type="evidence" value="ECO:0007669"/>
    <property type="project" value="TreeGrafter"/>
</dbReference>
<evidence type="ECO:0000256" key="1">
    <source>
        <dbReference type="SAM" id="MobiDB-lite"/>
    </source>
</evidence>
<protein>
    <submittedName>
        <fullName evidence="3">Putative ubiquitin regulatory protein</fullName>
    </submittedName>
</protein>
<dbReference type="Gene3D" id="3.10.20.90">
    <property type="entry name" value="Phosphatidylinositol 3-kinase Catalytic Subunit, Chain A, domain 1"/>
    <property type="match status" value="3"/>
</dbReference>
<proteinExistence type="evidence at transcript level"/>
<evidence type="ECO:0000259" key="2">
    <source>
        <dbReference type="PROSITE" id="PS50033"/>
    </source>
</evidence>
<feature type="region of interest" description="Disordered" evidence="1">
    <location>
        <begin position="155"/>
        <end position="254"/>
    </location>
</feature>
<accession>V5HQT2</accession>
<organism evidence="3">
    <name type="scientific">Ixodes ricinus</name>
    <name type="common">Common tick</name>
    <name type="synonym">Acarus ricinus</name>
    <dbReference type="NCBI Taxonomy" id="34613"/>
    <lineage>
        <taxon>Eukaryota</taxon>
        <taxon>Metazoa</taxon>
        <taxon>Ecdysozoa</taxon>
        <taxon>Arthropoda</taxon>
        <taxon>Chelicerata</taxon>
        <taxon>Arachnida</taxon>
        <taxon>Acari</taxon>
        <taxon>Parasitiformes</taxon>
        <taxon>Ixodida</taxon>
        <taxon>Ixodoidea</taxon>
        <taxon>Ixodidae</taxon>
        <taxon>Ixodinae</taxon>
        <taxon>Ixodes</taxon>
    </lineage>
</organism>
<feature type="non-terminal residue" evidence="3">
    <location>
        <position position="1"/>
    </location>
</feature>
<dbReference type="InterPro" id="IPR021569">
    <property type="entry name" value="TUG-UBL1"/>
</dbReference>